<dbReference type="GO" id="GO:0005737">
    <property type="term" value="C:cytoplasm"/>
    <property type="evidence" value="ECO:0007669"/>
    <property type="project" value="TreeGrafter"/>
</dbReference>
<evidence type="ECO:0000256" key="1">
    <source>
        <dbReference type="SAM" id="Coils"/>
    </source>
</evidence>
<keyword evidence="4" id="KW-1185">Reference proteome</keyword>
<dbReference type="Gene3D" id="1.10.510.10">
    <property type="entry name" value="Transferase(Phosphotransferase) domain 1"/>
    <property type="match status" value="1"/>
</dbReference>
<dbReference type="PANTHER" id="PTHR44167:SF24">
    <property type="entry name" value="SERINE_THREONINE-PROTEIN KINASE CHK2"/>
    <property type="match status" value="1"/>
</dbReference>
<evidence type="ECO:0000313" key="3">
    <source>
        <dbReference type="EMBL" id="CDW80613.1"/>
    </source>
</evidence>
<keyword evidence="3" id="KW-0418">Kinase</keyword>
<dbReference type="Gene3D" id="3.30.200.20">
    <property type="entry name" value="Phosphorylase Kinase, domain 1"/>
    <property type="match status" value="1"/>
</dbReference>
<reference evidence="3 4" key="1">
    <citation type="submission" date="2014-06" db="EMBL/GenBank/DDBJ databases">
        <authorList>
            <person name="Swart Estienne"/>
        </authorList>
    </citation>
    <scope>NUCLEOTIDE SEQUENCE [LARGE SCALE GENOMIC DNA]</scope>
    <source>
        <strain evidence="3 4">130c</strain>
    </source>
</reference>
<keyword evidence="3" id="KW-0808">Transferase</keyword>
<proteinExistence type="predicted"/>
<dbReference type="InterPro" id="IPR011009">
    <property type="entry name" value="Kinase-like_dom_sf"/>
</dbReference>
<dbReference type="InParanoid" id="A0A078AIH5"/>
<dbReference type="GO" id="GO:0044773">
    <property type="term" value="P:mitotic DNA damage checkpoint signaling"/>
    <property type="evidence" value="ECO:0007669"/>
    <property type="project" value="TreeGrafter"/>
</dbReference>
<dbReference type="OrthoDB" id="193931at2759"/>
<keyword evidence="1" id="KW-0175">Coiled coil</keyword>
<dbReference type="GO" id="GO:0005524">
    <property type="term" value="F:ATP binding"/>
    <property type="evidence" value="ECO:0007669"/>
    <property type="project" value="InterPro"/>
</dbReference>
<dbReference type="Pfam" id="PF00069">
    <property type="entry name" value="Pkinase"/>
    <property type="match status" value="1"/>
</dbReference>
<dbReference type="Proteomes" id="UP000039865">
    <property type="component" value="Unassembled WGS sequence"/>
</dbReference>
<evidence type="ECO:0000313" key="4">
    <source>
        <dbReference type="Proteomes" id="UP000039865"/>
    </source>
</evidence>
<gene>
    <name evidence="3" type="primary">Contig17836.g18956</name>
    <name evidence="3" type="ORF">STYLEM_9616</name>
</gene>
<dbReference type="PANTHER" id="PTHR44167">
    <property type="entry name" value="OVARIAN-SPECIFIC SERINE/THREONINE-PROTEIN KINASE LOK-RELATED"/>
    <property type="match status" value="1"/>
</dbReference>
<dbReference type="SUPFAM" id="SSF56112">
    <property type="entry name" value="Protein kinase-like (PK-like)"/>
    <property type="match status" value="1"/>
</dbReference>
<dbReference type="InterPro" id="IPR000719">
    <property type="entry name" value="Prot_kinase_dom"/>
</dbReference>
<dbReference type="CDD" id="cd14014">
    <property type="entry name" value="STKc_PknB_like"/>
    <property type="match status" value="1"/>
</dbReference>
<name>A0A078AIH5_STYLE</name>
<accession>A0A078AIH5</accession>
<dbReference type="PROSITE" id="PS00109">
    <property type="entry name" value="PROTEIN_KINASE_TYR"/>
    <property type="match status" value="1"/>
</dbReference>
<dbReference type="PROSITE" id="PS50011">
    <property type="entry name" value="PROTEIN_KINASE_DOM"/>
    <property type="match status" value="1"/>
</dbReference>
<feature type="domain" description="Protein kinase" evidence="2">
    <location>
        <begin position="16"/>
        <end position="319"/>
    </location>
</feature>
<organism evidence="3 4">
    <name type="scientific">Stylonychia lemnae</name>
    <name type="common">Ciliate</name>
    <dbReference type="NCBI Taxonomy" id="5949"/>
    <lineage>
        <taxon>Eukaryota</taxon>
        <taxon>Sar</taxon>
        <taxon>Alveolata</taxon>
        <taxon>Ciliophora</taxon>
        <taxon>Intramacronucleata</taxon>
        <taxon>Spirotrichea</taxon>
        <taxon>Stichotrichia</taxon>
        <taxon>Sporadotrichida</taxon>
        <taxon>Oxytrichidae</taxon>
        <taxon>Stylonychinae</taxon>
        <taxon>Stylonychia</taxon>
    </lineage>
</organism>
<protein>
    <submittedName>
        <fullName evidence="3">Serine threonine-protein kinase</fullName>
    </submittedName>
</protein>
<dbReference type="AlphaFoldDB" id="A0A078AIH5"/>
<dbReference type="GO" id="GO:0005634">
    <property type="term" value="C:nucleus"/>
    <property type="evidence" value="ECO:0007669"/>
    <property type="project" value="TreeGrafter"/>
</dbReference>
<dbReference type="InterPro" id="IPR008266">
    <property type="entry name" value="Tyr_kinase_AS"/>
</dbReference>
<dbReference type="OMA" id="FEMCARR"/>
<dbReference type="EMBL" id="CCKQ01009154">
    <property type="protein sequence ID" value="CDW80613.1"/>
    <property type="molecule type" value="Genomic_DNA"/>
</dbReference>
<dbReference type="GO" id="GO:0004674">
    <property type="term" value="F:protein serine/threonine kinase activity"/>
    <property type="evidence" value="ECO:0007669"/>
    <property type="project" value="TreeGrafter"/>
</dbReference>
<feature type="coiled-coil region" evidence="1">
    <location>
        <begin position="99"/>
        <end position="126"/>
    </location>
</feature>
<evidence type="ECO:0000259" key="2">
    <source>
        <dbReference type="PROSITE" id="PS50011"/>
    </source>
</evidence>
<sequence>MEHLVQLKIKDTADRYRILKKIGAGGQAVVYLAQDFEHPQQQLVALKQQELEEMLGKIKTTIIKQHQCTNCLLCNHCNHCQKCQNCQHKPLPHDQKKQIESENLAKEELSKELLRLLREISSIQLKHLNIVEIYDSYLSTDNKFISISELAQQDLKAFVEQRQKKLTTQEISMIFLQIVNGLEYIHDQNFIHRDISPQNILVFQDSIIKICDFGFASYGDQTSSSVGKQEYIAPEVLPGNQNYNKSIDIWSLGVTLYYLCTGSTLCDRGLINVVARGQNHIDLPLEHKIFQPMFDQMLQLKPQNRPSASKIKEDLMNIIDEGSPIYQNYQSSLLTHLMNQHKNKLQKQEEDFEKQILAFGKIIFE</sequence>